<sequence length="721" mass="83724">MEEFDKELAQYGILAKYAQKSITKERICVYGNAEIETIDIKILQEKGIKCLDIKSKKIKNIIFAKDISLNMLFSGVTFTDEIKTDSKFTGELDFSGCTFKEEVNFQQANFDNFLCVHTTFEKQVSFLSAVFGNEKIISFSDVKFLNSANFTNAIFNQKTNFEKVYFYDILLFNKAEFKSDITTLNIECKKEARFINAFAKNIIISKSTFEKSLDLNISFSSLQISEIKILENLNLHQSKGVKISIISSVISGVANFAFVDIEAMSLTSSTFKEEICLHACNFKKMQNIHFADIVFGKLYIPKELFIKSVNFERCVFLQDINFKDYTFNEIAFNTCTFKESAYFNNSNFTKGVDFHECEFEKTACFYGVKFDETPNFSQAVFKGNLNAVNTNLNFTFGDLQERIKQEYKDFNKDKKEEDQKSLDKFANDFRDSFRNFKNALIKDNNLLDASKFHKYELYCKEIELNSNDTLLKYERDEVFDKLSLYLKQKVDWCLLLFYRKLSDHHTDLLKVLNNFFILIAVYYVYIITNTKLLEEKDIISSFLKSFSFYGDNKIVAVAKVLPLSYLLLLFFSPIVIFLASLYYTTKQKREIIFEKIKTKFQRCLLAASVFIVICLMLFVINSSFFIPLIKIVIFCGVFFLGIYINSLYLRYYFAILSYIVFSIVIVHYPIILNPLIGKILNDKIKIEDSLTLVITFAYTVLMFLVLFSLQKTARKNSIVPS</sequence>
<dbReference type="InterPro" id="IPR001646">
    <property type="entry name" value="5peptide_repeat"/>
</dbReference>
<protein>
    <submittedName>
        <fullName evidence="1">Uncharacterized protein</fullName>
    </submittedName>
</protein>
<reference evidence="1 2" key="1">
    <citation type="submission" date="2018-05" db="EMBL/GenBank/DDBJ databases">
        <authorList>
            <consortium name="PulseNet: The National Subtyping Network for Foodborne Disease Surveillance"/>
            <person name="Tarr C.L."/>
            <person name="Trees E."/>
            <person name="Katz L.S."/>
            <person name="Carleton-Romer H.A."/>
            <person name="Stroika S."/>
            <person name="Kucerova Z."/>
            <person name="Roache K.F."/>
            <person name="Sabol A.L."/>
            <person name="Besser J."/>
            <person name="Gerner-Smidt P."/>
        </authorList>
    </citation>
    <scope>NUCLEOTIDE SEQUENCE [LARGE SCALE GENOMIC DNA]</scope>
    <source>
        <strain evidence="1 2">PNUSAC001435</strain>
    </source>
</reference>
<comment type="caution">
    <text evidence="1">The sequence shown here is derived from an EMBL/GenBank/DDBJ whole genome shotgun (WGS) entry which is preliminary data.</text>
</comment>
<gene>
    <name evidence="1" type="ORF">BZ274_08980</name>
</gene>
<dbReference type="Pfam" id="PF13576">
    <property type="entry name" value="Pentapeptide_3"/>
    <property type="match status" value="2"/>
</dbReference>
<organism evidence="1 2">
    <name type="scientific">Campylobacter coli</name>
    <dbReference type="NCBI Taxonomy" id="195"/>
    <lineage>
        <taxon>Bacteria</taxon>
        <taxon>Pseudomonadati</taxon>
        <taxon>Campylobacterota</taxon>
        <taxon>Epsilonproteobacteria</taxon>
        <taxon>Campylobacterales</taxon>
        <taxon>Campylobacteraceae</taxon>
        <taxon>Campylobacter</taxon>
    </lineage>
</organism>
<dbReference type="Proteomes" id="UP000382436">
    <property type="component" value="Unassembled WGS sequence"/>
</dbReference>
<dbReference type="Gene3D" id="2.160.20.80">
    <property type="entry name" value="E3 ubiquitin-protein ligase SopA"/>
    <property type="match status" value="1"/>
</dbReference>
<accession>A0A691NHB7</accession>
<dbReference type="AlphaFoldDB" id="A0A691NHB7"/>
<dbReference type="EMBL" id="AACBVJ010000029">
    <property type="protein sequence ID" value="EAJ9198285.1"/>
    <property type="molecule type" value="Genomic_DNA"/>
</dbReference>
<evidence type="ECO:0000313" key="2">
    <source>
        <dbReference type="Proteomes" id="UP000382436"/>
    </source>
</evidence>
<name>A0A691NHB7_CAMCO</name>
<evidence type="ECO:0000313" key="1">
    <source>
        <dbReference type="EMBL" id="EAJ9198285.1"/>
    </source>
</evidence>
<proteinExistence type="predicted"/>